<comment type="caution">
    <text evidence="1">The sequence shown here is derived from an EMBL/GenBank/DDBJ whole genome shotgun (WGS) entry which is preliminary data.</text>
</comment>
<dbReference type="Proteomes" id="UP000827092">
    <property type="component" value="Unassembled WGS sequence"/>
</dbReference>
<proteinExistence type="predicted"/>
<evidence type="ECO:0000313" key="1">
    <source>
        <dbReference type="EMBL" id="KAG8191732.1"/>
    </source>
</evidence>
<name>A0AAV6V6F6_9ARAC</name>
<dbReference type="AlphaFoldDB" id="A0AAV6V6F6"/>
<sequence>MPSRQQRSQVSKNLNNRRIDFGFQIFAQTHRPISIRLGYKLSKKRTRRGKEPFLEITRKLRRSKKMSGEDGKIEKVVPEGTLPGVETTLNRNGIEFFSHSVRRHGGMEIADIKFLKNKDVKKYS</sequence>
<accession>A0AAV6V6F6</accession>
<dbReference type="EMBL" id="JAFNEN010000153">
    <property type="protein sequence ID" value="KAG8191732.1"/>
    <property type="molecule type" value="Genomic_DNA"/>
</dbReference>
<protein>
    <submittedName>
        <fullName evidence="1">Uncharacterized protein</fullName>
    </submittedName>
</protein>
<keyword evidence="2" id="KW-1185">Reference proteome</keyword>
<gene>
    <name evidence="1" type="ORF">JTE90_008796</name>
</gene>
<organism evidence="1 2">
    <name type="scientific">Oedothorax gibbosus</name>
    <dbReference type="NCBI Taxonomy" id="931172"/>
    <lineage>
        <taxon>Eukaryota</taxon>
        <taxon>Metazoa</taxon>
        <taxon>Ecdysozoa</taxon>
        <taxon>Arthropoda</taxon>
        <taxon>Chelicerata</taxon>
        <taxon>Arachnida</taxon>
        <taxon>Araneae</taxon>
        <taxon>Araneomorphae</taxon>
        <taxon>Entelegynae</taxon>
        <taxon>Araneoidea</taxon>
        <taxon>Linyphiidae</taxon>
        <taxon>Erigoninae</taxon>
        <taxon>Oedothorax</taxon>
    </lineage>
</organism>
<evidence type="ECO:0000313" key="2">
    <source>
        <dbReference type="Proteomes" id="UP000827092"/>
    </source>
</evidence>
<reference evidence="1 2" key="1">
    <citation type="journal article" date="2022" name="Nat. Ecol. Evol.">
        <title>A masculinizing supergene underlies an exaggerated male reproductive morph in a spider.</title>
        <authorList>
            <person name="Hendrickx F."/>
            <person name="De Corte Z."/>
            <person name="Sonet G."/>
            <person name="Van Belleghem S.M."/>
            <person name="Kostlbacher S."/>
            <person name="Vangestel C."/>
        </authorList>
    </citation>
    <scope>NUCLEOTIDE SEQUENCE [LARGE SCALE GENOMIC DNA]</scope>
    <source>
        <strain evidence="1">W744_W776</strain>
    </source>
</reference>